<feature type="domain" description="B box-type" evidence="9">
    <location>
        <begin position="150"/>
        <end position="183"/>
    </location>
</feature>
<evidence type="ECO:0000259" key="9">
    <source>
        <dbReference type="PROSITE" id="PS50119"/>
    </source>
</evidence>
<dbReference type="CDD" id="cd19794">
    <property type="entry name" value="Bbox2_TRIM66-like"/>
    <property type="match status" value="1"/>
</dbReference>
<dbReference type="PANTHER" id="PTHR11721:SF3">
    <property type="entry name" value="LARGE RIBOSOMAL SUBUNIT PROTEIN UL15"/>
    <property type="match status" value="1"/>
</dbReference>
<accession>A0ABQ9D0J0</accession>
<dbReference type="Proteomes" id="UP001145742">
    <property type="component" value="Unassembled WGS sequence"/>
</dbReference>
<keyword evidence="3" id="KW-0862">Zinc</keyword>
<dbReference type="InterPro" id="IPR036227">
    <property type="entry name" value="Ribosomal_uL15/eL18_sf"/>
</dbReference>
<keyword evidence="4" id="KW-0689">Ribosomal protein</keyword>
<evidence type="ECO:0000256" key="4">
    <source>
        <dbReference type="ARBA" id="ARBA00022980"/>
    </source>
</evidence>
<evidence type="ECO:0000256" key="5">
    <source>
        <dbReference type="ARBA" id="ARBA00023274"/>
    </source>
</evidence>
<protein>
    <recommendedName>
        <fullName evidence="6">Large ribosomal subunit protein uL15</fullName>
    </recommendedName>
    <alternativeName>
        <fullName evidence="7">60S ribosomal protein L27a</fullName>
    </alternativeName>
</protein>
<keyword evidence="2 8" id="KW-0479">Metal-binding</keyword>
<comment type="similarity">
    <text evidence="1">Belongs to the universal ribosomal protein uL15 family.</text>
</comment>
<keyword evidence="5" id="KW-0687">Ribonucleoprotein</keyword>
<dbReference type="PROSITE" id="PS50119">
    <property type="entry name" value="ZF_BBOX"/>
    <property type="match status" value="1"/>
</dbReference>
<evidence type="ECO:0000256" key="7">
    <source>
        <dbReference type="ARBA" id="ARBA00035527"/>
    </source>
</evidence>
<reference evidence="10" key="1">
    <citation type="submission" date="2019-10" db="EMBL/GenBank/DDBJ databases">
        <authorList>
            <person name="Soares A.E.R."/>
            <person name="Aleixo A."/>
            <person name="Schneider P."/>
            <person name="Miyaki C.Y."/>
            <person name="Schneider M.P."/>
            <person name="Mello C."/>
            <person name="Vasconcelos A.T.R."/>
        </authorList>
    </citation>
    <scope>NUCLEOTIDE SEQUENCE</scope>
    <source>
        <tissue evidence="10">Muscle</tissue>
    </source>
</reference>
<dbReference type="Gene3D" id="3.30.160.60">
    <property type="entry name" value="Classic Zinc Finger"/>
    <property type="match status" value="1"/>
</dbReference>
<sequence>MRHYHLKRNQKFCPTVNLDKLWTLVSEQTRLNYAKNEAGLAPVIDVVRSGYYKVLGKGKLPKQPVIVKAKFFSRRAEEKIKEGVTYEATEIAGILSCPVCKQTCFARDVVENCFLKDFPTGDSAMAKAELFSQFCSCHYLGSTEETEKVHTHDPLKLFCETCDTLTCRSCLLTEHKEHRFRHLDEALQNQRVILENVITKVEEKKNGVQVSAKQIEDSISMSQLEYSGQGSGSRWRLEATGGLQWSELGPVLSNDIDSGIKCTLSKFAADSKLSGAVDMPEGWDTIQRDLDKLK</sequence>
<evidence type="ECO:0000256" key="3">
    <source>
        <dbReference type="ARBA" id="ARBA00022833"/>
    </source>
</evidence>
<dbReference type="EMBL" id="WHWB01034350">
    <property type="protein sequence ID" value="KAJ7411178.1"/>
    <property type="molecule type" value="Genomic_DNA"/>
</dbReference>
<name>A0ABQ9D0J0_9PASS</name>
<gene>
    <name evidence="10" type="ORF">WISP_103955</name>
</gene>
<dbReference type="SUPFAM" id="SSF52080">
    <property type="entry name" value="Ribosomal proteins L15p and L18e"/>
    <property type="match status" value="1"/>
</dbReference>
<dbReference type="InterPro" id="IPR021131">
    <property type="entry name" value="Ribosomal_uL15/eL18"/>
</dbReference>
<evidence type="ECO:0000256" key="2">
    <source>
        <dbReference type="ARBA" id="ARBA00022771"/>
    </source>
</evidence>
<keyword evidence="2 8" id="KW-0863">Zinc-finger</keyword>
<dbReference type="Gene3D" id="3.100.10.10">
    <property type="match status" value="1"/>
</dbReference>
<dbReference type="PANTHER" id="PTHR11721">
    <property type="entry name" value="60S RIBOSOMAL PROTEIN L27A"/>
    <property type="match status" value="1"/>
</dbReference>
<evidence type="ECO:0000313" key="11">
    <source>
        <dbReference type="Proteomes" id="UP001145742"/>
    </source>
</evidence>
<dbReference type="Pfam" id="PF00643">
    <property type="entry name" value="zf-B_box"/>
    <property type="match status" value="1"/>
</dbReference>
<keyword evidence="11" id="KW-1185">Reference proteome</keyword>
<proteinExistence type="inferred from homology"/>
<comment type="caution">
    <text evidence="10">The sequence shown here is derived from an EMBL/GenBank/DDBJ whole genome shotgun (WGS) entry which is preliminary data.</text>
</comment>
<dbReference type="SUPFAM" id="SSF57845">
    <property type="entry name" value="B-box zinc-binding domain"/>
    <property type="match status" value="1"/>
</dbReference>
<dbReference type="Pfam" id="PF00828">
    <property type="entry name" value="Ribosomal_L27A"/>
    <property type="match status" value="1"/>
</dbReference>
<dbReference type="InterPro" id="IPR000315">
    <property type="entry name" value="Znf_B-box"/>
</dbReference>
<evidence type="ECO:0000256" key="8">
    <source>
        <dbReference type="PROSITE-ProRule" id="PRU00024"/>
    </source>
</evidence>
<evidence type="ECO:0000313" key="10">
    <source>
        <dbReference type="EMBL" id="KAJ7411178.1"/>
    </source>
</evidence>
<evidence type="ECO:0000256" key="1">
    <source>
        <dbReference type="ARBA" id="ARBA00007320"/>
    </source>
</evidence>
<organism evidence="10 11">
    <name type="scientific">Willisornis vidua</name>
    <name type="common">Xingu scale-backed antbird</name>
    <dbReference type="NCBI Taxonomy" id="1566151"/>
    <lineage>
        <taxon>Eukaryota</taxon>
        <taxon>Metazoa</taxon>
        <taxon>Chordata</taxon>
        <taxon>Craniata</taxon>
        <taxon>Vertebrata</taxon>
        <taxon>Euteleostomi</taxon>
        <taxon>Archelosauria</taxon>
        <taxon>Archosauria</taxon>
        <taxon>Dinosauria</taxon>
        <taxon>Saurischia</taxon>
        <taxon>Theropoda</taxon>
        <taxon>Coelurosauria</taxon>
        <taxon>Aves</taxon>
        <taxon>Neognathae</taxon>
        <taxon>Neoaves</taxon>
        <taxon>Telluraves</taxon>
        <taxon>Australaves</taxon>
        <taxon>Passeriformes</taxon>
        <taxon>Thamnophilidae</taxon>
        <taxon>Willisornis</taxon>
    </lineage>
</organism>
<evidence type="ECO:0000256" key="6">
    <source>
        <dbReference type="ARBA" id="ARBA00035200"/>
    </source>
</evidence>